<dbReference type="CDD" id="cd00093">
    <property type="entry name" value="HTH_XRE"/>
    <property type="match status" value="1"/>
</dbReference>
<evidence type="ECO:0000313" key="2">
    <source>
        <dbReference type="EMBL" id="PWB09640.1"/>
    </source>
</evidence>
<reference evidence="3" key="1">
    <citation type="submission" date="2018-02" db="EMBL/GenBank/DDBJ databases">
        <authorList>
            <person name="Clavel T."/>
            <person name="Strowig T."/>
        </authorList>
    </citation>
    <scope>NUCLEOTIDE SEQUENCE [LARGE SCALE GENOMIC DNA]</scope>
    <source>
        <strain evidence="3">DSM 100764</strain>
    </source>
</reference>
<evidence type="ECO:0000259" key="1">
    <source>
        <dbReference type="Pfam" id="PF01381"/>
    </source>
</evidence>
<dbReference type="EMBL" id="PUBV01000001">
    <property type="protein sequence ID" value="PWB09640.1"/>
    <property type="molecule type" value="Genomic_DNA"/>
</dbReference>
<name>A0A2V1J3M1_9BACT</name>
<comment type="caution">
    <text evidence="2">The sequence shown here is derived from an EMBL/GenBank/DDBJ whole genome shotgun (WGS) entry which is preliminary data.</text>
</comment>
<keyword evidence="3" id="KW-1185">Reference proteome</keyword>
<dbReference type="GO" id="GO:0003677">
    <property type="term" value="F:DNA binding"/>
    <property type="evidence" value="ECO:0007669"/>
    <property type="project" value="InterPro"/>
</dbReference>
<dbReference type="Proteomes" id="UP000244925">
    <property type="component" value="Unassembled WGS sequence"/>
</dbReference>
<proteinExistence type="predicted"/>
<dbReference type="InterPro" id="IPR010982">
    <property type="entry name" value="Lambda_DNA-bd_dom_sf"/>
</dbReference>
<dbReference type="AlphaFoldDB" id="A0A2V1J3M1"/>
<dbReference type="InterPro" id="IPR001387">
    <property type="entry name" value="Cro/C1-type_HTH"/>
</dbReference>
<dbReference type="GeneID" id="93424152"/>
<dbReference type="Pfam" id="PF01381">
    <property type="entry name" value="HTH_3"/>
    <property type="match status" value="1"/>
</dbReference>
<accession>A0A2V1J3M1</accession>
<organism evidence="2 3">
    <name type="scientific">Paramuribaculum intestinale</name>
    <dbReference type="NCBI Taxonomy" id="2094151"/>
    <lineage>
        <taxon>Bacteria</taxon>
        <taxon>Pseudomonadati</taxon>
        <taxon>Bacteroidota</taxon>
        <taxon>Bacteroidia</taxon>
        <taxon>Bacteroidales</taxon>
        <taxon>Muribaculaceae</taxon>
        <taxon>Paramuribaculum</taxon>
    </lineage>
</organism>
<evidence type="ECO:0000313" key="3">
    <source>
        <dbReference type="Proteomes" id="UP000244925"/>
    </source>
</evidence>
<sequence>MNNRLRQIIEYATGGNQTEFAALMGWSPQYLSRLILGQGGIGIRPIVALLEKFPDINARWLLLGEGSMLTSAVDAAKEHLRQLLTLEQYLPVMTAEEIHQLTVEGRTDFPAETISCWQQQLDKKNNFINDAIKRSSSCSHPTVK</sequence>
<dbReference type="SUPFAM" id="SSF47413">
    <property type="entry name" value="lambda repressor-like DNA-binding domains"/>
    <property type="match status" value="1"/>
</dbReference>
<protein>
    <submittedName>
        <fullName evidence="2">XRE family transcriptional regulator</fullName>
    </submittedName>
</protein>
<dbReference type="RefSeq" id="WP_107034692.1">
    <property type="nucleotide sequence ID" value="NZ_CARFQN010000052.1"/>
</dbReference>
<feature type="domain" description="HTH cro/C1-type" evidence="1">
    <location>
        <begin position="6"/>
        <end position="60"/>
    </location>
</feature>
<gene>
    <name evidence="2" type="ORF">C5O25_00065</name>
</gene>